<sequence>MCDVGIVMVTYNSVTKLGEFFNKVLESLTNLNTGDLNVRIAIVDNASSDATVQVVSERLSKEPKV</sequence>
<dbReference type="EMBL" id="CP002100">
    <property type="protein sequence ID" value="ADN49865.1"/>
    <property type="molecule type" value="Genomic_DNA"/>
</dbReference>
<reference evidence="2 3" key="1">
    <citation type="journal article" date="2010" name="Stand. Genomic Sci.">
        <title>Complete genome sequence of Vulcanisaeta distributa type strain (IC-017).</title>
        <authorList>
            <person name="Mavromatis K."/>
            <person name="Sikorski J."/>
            <person name="Pabst E."/>
            <person name="Teshima H."/>
            <person name="Lapidus A."/>
            <person name="Lucas S."/>
            <person name="Nolan M."/>
            <person name="Glavina Del Rio T."/>
            <person name="Cheng J.F."/>
            <person name="Bruce D."/>
            <person name="Goodwin L."/>
            <person name="Pitluck S."/>
            <person name="Liolios K."/>
            <person name="Ivanova N."/>
            <person name="Mikhailova N."/>
            <person name="Pati A."/>
            <person name="Chen A."/>
            <person name="Palaniappan K."/>
            <person name="Land M."/>
            <person name="Hauser L."/>
            <person name="Chang Y.J."/>
            <person name="Jeffries C.D."/>
            <person name="Rohde M."/>
            <person name="Spring S."/>
            <person name="Goker M."/>
            <person name="Wirth R."/>
            <person name="Woyke T."/>
            <person name="Bristow J."/>
            <person name="Eisen J.A."/>
            <person name="Markowitz V."/>
            <person name="Hugenholtz P."/>
            <person name="Klenk H.P."/>
            <person name="Kyrpides N.C."/>
        </authorList>
    </citation>
    <scope>NUCLEOTIDE SEQUENCE [LARGE SCALE GENOMIC DNA]</scope>
    <source>
        <strain evidence="3">DSM 14429 / JCM 11212 / NBRC 100878 / IC-017</strain>
    </source>
</reference>
<organism evidence="2 3">
    <name type="scientific">Vulcanisaeta distributa (strain DSM 14429 / JCM 11212 / NBRC 100878 / IC-017)</name>
    <dbReference type="NCBI Taxonomy" id="572478"/>
    <lineage>
        <taxon>Archaea</taxon>
        <taxon>Thermoproteota</taxon>
        <taxon>Thermoprotei</taxon>
        <taxon>Thermoproteales</taxon>
        <taxon>Thermoproteaceae</taxon>
        <taxon>Vulcanisaeta</taxon>
    </lineage>
</organism>
<accession>E1QUD9</accession>
<evidence type="ECO:0000313" key="2">
    <source>
        <dbReference type="EMBL" id="ADN49865.1"/>
    </source>
</evidence>
<dbReference type="Pfam" id="PF00535">
    <property type="entry name" value="Glycos_transf_2"/>
    <property type="match status" value="1"/>
</dbReference>
<dbReference type="InterPro" id="IPR001173">
    <property type="entry name" value="Glyco_trans_2-like"/>
</dbReference>
<dbReference type="GeneID" id="9751383"/>
<dbReference type="AlphaFoldDB" id="E1QUD9"/>
<name>E1QUD9_VULDI</name>
<dbReference type="STRING" id="572478.Vdis_0465"/>
<keyword evidence="2" id="KW-0808">Transferase</keyword>
<dbReference type="SUPFAM" id="SSF53448">
    <property type="entry name" value="Nucleotide-diphospho-sugar transferases"/>
    <property type="match status" value="1"/>
</dbReference>
<proteinExistence type="predicted"/>
<reference evidence="3" key="2">
    <citation type="journal article" date="2010" name="Stand. Genomic Sci.">
        <title>Complete genome sequence of Vulcanisaeta distributa type strain (IC-017T).</title>
        <authorList>
            <person name="Mavromatis K."/>
            <person name="Sikorski J."/>
            <person name="Pabst E."/>
            <person name="Teshima H."/>
            <person name="Lapidus A."/>
            <person name="Lucas S."/>
            <person name="Nolan M."/>
            <person name="Glavina Del Rio T."/>
            <person name="Cheng J."/>
            <person name="Bruce D."/>
            <person name="Goodwin L."/>
            <person name="Pitluck S."/>
            <person name="Liolios K."/>
            <person name="Ivanova N."/>
            <person name="Mikhailova N."/>
            <person name="Pati A."/>
            <person name="Chen A."/>
            <person name="Palaniappan K."/>
            <person name="Land M."/>
            <person name="Hauser L."/>
            <person name="Chang Y."/>
            <person name="Jeffries C."/>
            <person name="Rohde M."/>
            <person name="Spring S."/>
            <person name="Goker M."/>
            <person name="Wirth R."/>
            <person name="Woyke T."/>
            <person name="Bristow J."/>
            <person name="Eisen J."/>
            <person name="Markowitz V."/>
            <person name="Hugenholtz P."/>
            <person name="Klenk H."/>
            <person name="Kyrpides N."/>
        </authorList>
    </citation>
    <scope>NUCLEOTIDE SEQUENCE [LARGE SCALE GENOMIC DNA]</scope>
    <source>
        <strain evidence="3">DSM 14429 / JCM 11212 / NBRC 100878 / IC-017</strain>
    </source>
</reference>
<feature type="domain" description="Glycosyltransferase 2-like" evidence="1">
    <location>
        <begin position="6"/>
        <end position="64"/>
    </location>
</feature>
<dbReference type="Proteomes" id="UP000006681">
    <property type="component" value="Chromosome"/>
</dbReference>
<evidence type="ECO:0000259" key="1">
    <source>
        <dbReference type="Pfam" id="PF00535"/>
    </source>
</evidence>
<dbReference type="GO" id="GO:0016740">
    <property type="term" value="F:transferase activity"/>
    <property type="evidence" value="ECO:0007669"/>
    <property type="project" value="UniProtKB-KW"/>
</dbReference>
<dbReference type="eggNOG" id="arCOG01383">
    <property type="taxonomic scope" value="Archaea"/>
</dbReference>
<protein>
    <submittedName>
        <fullName evidence="2">Glycosyl transferase family 2</fullName>
    </submittedName>
</protein>
<keyword evidence="3" id="KW-1185">Reference proteome</keyword>
<dbReference type="InterPro" id="IPR029044">
    <property type="entry name" value="Nucleotide-diphossugar_trans"/>
</dbReference>
<dbReference type="KEGG" id="vdi:Vdis_0465"/>
<dbReference type="RefSeq" id="WP_013335590.1">
    <property type="nucleotide sequence ID" value="NC_014537.1"/>
</dbReference>
<dbReference type="HOGENOM" id="CLU_2839579_0_0_2"/>
<evidence type="ECO:0000313" key="3">
    <source>
        <dbReference type="Proteomes" id="UP000006681"/>
    </source>
</evidence>
<gene>
    <name evidence="2" type="ordered locus">Vdis_0465</name>
</gene>
<dbReference type="Gene3D" id="3.90.550.10">
    <property type="entry name" value="Spore Coat Polysaccharide Biosynthesis Protein SpsA, Chain A"/>
    <property type="match status" value="1"/>
</dbReference>